<keyword evidence="2" id="KW-1185">Reference proteome</keyword>
<dbReference type="Gene3D" id="1.10.274.30">
    <property type="entry name" value="MRG domain"/>
    <property type="match status" value="1"/>
</dbReference>
<dbReference type="AlphaFoldDB" id="A0A0N5ABF6"/>
<dbReference type="InterPro" id="IPR038217">
    <property type="entry name" value="MRG_C_sf"/>
</dbReference>
<proteinExistence type="predicted"/>
<evidence type="ECO:0000259" key="1">
    <source>
        <dbReference type="Pfam" id="PF05712"/>
    </source>
</evidence>
<dbReference type="Pfam" id="PF05712">
    <property type="entry name" value="MRG"/>
    <property type="match status" value="1"/>
</dbReference>
<dbReference type="Proteomes" id="UP000046393">
    <property type="component" value="Unplaced"/>
</dbReference>
<evidence type="ECO:0000313" key="3">
    <source>
        <dbReference type="WBParaSite" id="SMUV_0000148201-mRNA-1"/>
    </source>
</evidence>
<dbReference type="InterPro" id="IPR026541">
    <property type="entry name" value="MRG_dom"/>
</dbReference>
<dbReference type="PROSITE" id="PS51640">
    <property type="entry name" value="MRG"/>
    <property type="match status" value="1"/>
</dbReference>
<protein>
    <submittedName>
        <fullName evidence="3">MRG domain-containing protein</fullName>
    </submittedName>
</protein>
<name>A0A0N5ABF6_9BILA</name>
<organism evidence="2 3">
    <name type="scientific">Syphacia muris</name>
    <dbReference type="NCBI Taxonomy" id="451379"/>
    <lineage>
        <taxon>Eukaryota</taxon>
        <taxon>Metazoa</taxon>
        <taxon>Ecdysozoa</taxon>
        <taxon>Nematoda</taxon>
        <taxon>Chromadorea</taxon>
        <taxon>Rhabditida</taxon>
        <taxon>Spirurina</taxon>
        <taxon>Oxyuridomorpha</taxon>
        <taxon>Oxyuroidea</taxon>
        <taxon>Oxyuridae</taxon>
        <taxon>Syphacia</taxon>
    </lineage>
</organism>
<evidence type="ECO:0000313" key="2">
    <source>
        <dbReference type="Proteomes" id="UP000046393"/>
    </source>
</evidence>
<dbReference type="WBParaSite" id="SMUV_0000148201-mRNA-1">
    <property type="protein sequence ID" value="SMUV_0000148201-mRNA-1"/>
    <property type="gene ID" value="SMUV_0000148201"/>
</dbReference>
<accession>A0A0N5ABF6</accession>
<reference evidence="3" key="1">
    <citation type="submission" date="2017-02" db="UniProtKB">
        <authorList>
            <consortium name="WormBaseParasite"/>
        </authorList>
    </citation>
    <scope>IDENTIFICATION</scope>
</reference>
<feature type="domain" description="MRG" evidence="1">
    <location>
        <begin position="17"/>
        <end position="88"/>
    </location>
</feature>
<sequence length="104" mass="12326">MSLSSEDSLSSMNSYDGVQWKPSKTYGFIHLLRFFVKLNCMAKSVSSFSFVLKWKRRSHQRLIDQLHHFLEFLNNFRDEFYDPNQDYIEASAEYLMKASEKAVL</sequence>